<dbReference type="InterPro" id="IPR025669">
    <property type="entry name" value="AAA_dom"/>
</dbReference>
<gene>
    <name evidence="4" type="ORF">Q9295_03165</name>
</gene>
<reference evidence="4 5" key="1">
    <citation type="submission" date="2023-08" db="EMBL/GenBank/DDBJ databases">
        <title>Characterization of two Paracoccaceae strains isolated from Phycosphere and proposal of Xinfangfangia lacusdiani sp. nov.</title>
        <authorList>
            <person name="Deng Y."/>
            <person name="Zhang Y.Q."/>
        </authorList>
    </citation>
    <scope>NUCLEOTIDE SEQUENCE [LARGE SCALE GENOMIC DNA]</scope>
    <source>
        <strain evidence="4 5">CPCC 101601</strain>
    </source>
</reference>
<evidence type="ECO:0000259" key="3">
    <source>
        <dbReference type="Pfam" id="PF13614"/>
    </source>
</evidence>
<evidence type="ECO:0000256" key="1">
    <source>
        <dbReference type="ARBA" id="ARBA00022741"/>
    </source>
</evidence>
<protein>
    <submittedName>
        <fullName evidence="4">AAA family ATPase</fullName>
    </submittedName>
</protein>
<dbReference type="PANTHER" id="PTHR43384">
    <property type="entry name" value="SEPTUM SITE-DETERMINING PROTEIN MIND HOMOLOG, CHLOROPLASTIC-RELATED"/>
    <property type="match status" value="1"/>
</dbReference>
<dbReference type="InterPro" id="IPR050625">
    <property type="entry name" value="ParA/MinD_ATPase"/>
</dbReference>
<dbReference type="SUPFAM" id="SSF52540">
    <property type="entry name" value="P-loop containing nucleoside triphosphate hydrolases"/>
    <property type="match status" value="1"/>
</dbReference>
<evidence type="ECO:0000313" key="5">
    <source>
        <dbReference type="Proteomes" id="UP001239680"/>
    </source>
</evidence>
<dbReference type="RefSeq" id="WP_306679051.1">
    <property type="nucleotide sequence ID" value="NZ_JAVDBT010000002.1"/>
</dbReference>
<dbReference type="InterPro" id="IPR027417">
    <property type="entry name" value="P-loop_NTPase"/>
</dbReference>
<name>A0ABU0VUF4_9RHOB</name>
<dbReference type="EMBL" id="JAVDBT010000002">
    <property type="protein sequence ID" value="MDQ2065362.1"/>
    <property type="molecule type" value="Genomic_DNA"/>
</dbReference>
<dbReference type="PANTHER" id="PTHR43384:SF6">
    <property type="entry name" value="SEPTUM SITE-DETERMINING PROTEIN MIND HOMOLOG, CHLOROPLASTIC"/>
    <property type="match status" value="1"/>
</dbReference>
<dbReference type="Pfam" id="PF13614">
    <property type="entry name" value="AAA_31"/>
    <property type="match status" value="1"/>
</dbReference>
<proteinExistence type="predicted"/>
<dbReference type="Gene3D" id="3.40.50.300">
    <property type="entry name" value="P-loop containing nucleotide triphosphate hydrolases"/>
    <property type="match status" value="1"/>
</dbReference>
<keyword evidence="2" id="KW-0067">ATP-binding</keyword>
<dbReference type="Proteomes" id="UP001239680">
    <property type="component" value="Unassembled WGS sequence"/>
</dbReference>
<comment type="caution">
    <text evidence="4">The sequence shown here is derived from an EMBL/GenBank/DDBJ whole genome shotgun (WGS) entry which is preliminary data.</text>
</comment>
<keyword evidence="5" id="KW-1185">Reference proteome</keyword>
<sequence>MDPNATPIAPAPLRVCTVSDGIDALLRLAGYITLMPPLAAREDLTLAMALDRLRSLEPGHFDRIVIAPDAEKDASPRLVEAIVAEARLNSPDVVVLLPQKSRMAFAAAPGLTVLFGPPFDLNQPPASSPAAEGETITSPAPRGWWRRFLGRQSPEQGAPAVTAPAEPSLPSSLRLIAVQPLCGGAGATSLAVNLAVEIARADRNRRVCLLDLNLQFGNVATYLGLPTNARVVDIYRSIGAIDADSFDMCLTRSPKAPENLQIFPAPNEILPVDGLSSSNLARIIALARSSADVVILDMPHLVADWSEVAFAEADAVLAVSLLDVRSAQNAARLRELINAETLAKAHLLYLLNRVPRKPSALWEEAQQEFEKAAGTGIYQLLPEAGADPSAAANRGLPLAEYAPSNRLRVEIRDLARDMTRSMAMQSAQA</sequence>
<evidence type="ECO:0000313" key="4">
    <source>
        <dbReference type="EMBL" id="MDQ2065362.1"/>
    </source>
</evidence>
<organism evidence="4 5">
    <name type="scientific">Pseudogemmobacter lacusdianii</name>
    <dbReference type="NCBI Taxonomy" id="3069608"/>
    <lineage>
        <taxon>Bacteria</taxon>
        <taxon>Pseudomonadati</taxon>
        <taxon>Pseudomonadota</taxon>
        <taxon>Alphaproteobacteria</taxon>
        <taxon>Rhodobacterales</taxon>
        <taxon>Paracoccaceae</taxon>
        <taxon>Pseudogemmobacter</taxon>
    </lineage>
</organism>
<keyword evidence="1" id="KW-0547">Nucleotide-binding</keyword>
<feature type="domain" description="AAA" evidence="3">
    <location>
        <begin position="174"/>
        <end position="338"/>
    </location>
</feature>
<evidence type="ECO:0000256" key="2">
    <source>
        <dbReference type="ARBA" id="ARBA00022840"/>
    </source>
</evidence>
<accession>A0ABU0VUF4</accession>